<sequence length="100" mass="10775">MGVCAPNQNLPGSSGSKFCLSEIRNVPDTQINVCKAKPIMKDLDQLEDEATAMRSVYLEGGSRGVWGSALPTKICPVLPVANFASPRSGTYRILKSTYVK</sequence>
<evidence type="ECO:0000313" key="2">
    <source>
        <dbReference type="Proteomes" id="UP000283492"/>
    </source>
</evidence>
<evidence type="ECO:0000313" key="1">
    <source>
        <dbReference type="EMBL" id="RHA89909.1"/>
    </source>
</evidence>
<dbReference type="EMBL" id="QSFX01000008">
    <property type="protein sequence ID" value="RHA89909.1"/>
    <property type="molecule type" value="Genomic_DNA"/>
</dbReference>
<organism evidence="1 2">
    <name type="scientific">Roseburia inulinivorans</name>
    <dbReference type="NCBI Taxonomy" id="360807"/>
    <lineage>
        <taxon>Bacteria</taxon>
        <taxon>Bacillati</taxon>
        <taxon>Bacillota</taxon>
        <taxon>Clostridia</taxon>
        <taxon>Lachnospirales</taxon>
        <taxon>Lachnospiraceae</taxon>
        <taxon>Roseburia</taxon>
    </lineage>
</organism>
<dbReference type="AlphaFoldDB" id="A0A3R6AUF6"/>
<proteinExistence type="predicted"/>
<accession>A0A3R6AUF6</accession>
<name>A0A3R6AUF6_9FIRM</name>
<comment type="caution">
    <text evidence="1">The sequence shown here is derived from an EMBL/GenBank/DDBJ whole genome shotgun (WGS) entry which is preliminary data.</text>
</comment>
<dbReference type="Proteomes" id="UP000283492">
    <property type="component" value="Unassembled WGS sequence"/>
</dbReference>
<gene>
    <name evidence="1" type="ORF">DW914_06720</name>
</gene>
<protein>
    <submittedName>
        <fullName evidence="1">Uncharacterized protein</fullName>
    </submittedName>
</protein>
<reference evidence="1 2" key="1">
    <citation type="submission" date="2018-08" db="EMBL/GenBank/DDBJ databases">
        <title>A genome reference for cultivated species of the human gut microbiota.</title>
        <authorList>
            <person name="Zou Y."/>
            <person name="Xue W."/>
            <person name="Luo G."/>
        </authorList>
    </citation>
    <scope>NUCLEOTIDE SEQUENCE [LARGE SCALE GENOMIC DNA]</scope>
    <source>
        <strain evidence="1 2">AM42-1AC</strain>
    </source>
</reference>